<dbReference type="SUPFAM" id="SSF54427">
    <property type="entry name" value="NTF2-like"/>
    <property type="match status" value="1"/>
</dbReference>
<gene>
    <name evidence="1" type="ORF">JKP88DRAFT_298828</name>
</gene>
<dbReference type="EMBL" id="JAFCMP010000034">
    <property type="protein sequence ID" value="KAG5190503.1"/>
    <property type="molecule type" value="Genomic_DNA"/>
</dbReference>
<keyword evidence="2" id="KW-1185">Reference proteome</keyword>
<evidence type="ECO:0000313" key="2">
    <source>
        <dbReference type="Proteomes" id="UP000664859"/>
    </source>
</evidence>
<name>A0A835ZK57_9STRA</name>
<dbReference type="InterPro" id="IPR032710">
    <property type="entry name" value="NTF2-like_dom_sf"/>
</dbReference>
<dbReference type="AlphaFoldDB" id="A0A835ZK57"/>
<dbReference type="Gene3D" id="3.10.450.50">
    <property type="match status" value="1"/>
</dbReference>
<evidence type="ECO:0000313" key="1">
    <source>
        <dbReference type="EMBL" id="KAG5190503.1"/>
    </source>
</evidence>
<comment type="caution">
    <text evidence="1">The sequence shown here is derived from an EMBL/GenBank/DDBJ whole genome shotgun (WGS) entry which is preliminary data.</text>
</comment>
<proteinExistence type="predicted"/>
<evidence type="ECO:0008006" key="3">
    <source>
        <dbReference type="Google" id="ProtNLM"/>
    </source>
</evidence>
<reference evidence="1" key="1">
    <citation type="submission" date="2021-02" db="EMBL/GenBank/DDBJ databases">
        <title>First Annotated Genome of the Yellow-green Alga Tribonema minus.</title>
        <authorList>
            <person name="Mahan K.M."/>
        </authorList>
    </citation>
    <scope>NUCLEOTIDE SEQUENCE</scope>
    <source>
        <strain evidence="1">UTEX B ZZ1240</strain>
    </source>
</reference>
<protein>
    <recommendedName>
        <fullName evidence="3">DUF4440 domain-containing protein</fullName>
    </recommendedName>
</protein>
<accession>A0A835ZK57</accession>
<sequence length="124" mass="13527">MISLGTPDDEALSDKEAIELLLGDQVAAWNRGDLNGFLAGYTRSKDLTFTCDGVTRRGFDATQKRFLQAFAPKQGVELSPGDLGILELTTPLNIVLLGKDAAWEGWRIIHDHTSYHPAMAQGTP</sequence>
<organism evidence="1 2">
    <name type="scientific">Tribonema minus</name>
    <dbReference type="NCBI Taxonomy" id="303371"/>
    <lineage>
        <taxon>Eukaryota</taxon>
        <taxon>Sar</taxon>
        <taxon>Stramenopiles</taxon>
        <taxon>Ochrophyta</taxon>
        <taxon>PX clade</taxon>
        <taxon>Xanthophyceae</taxon>
        <taxon>Tribonematales</taxon>
        <taxon>Tribonemataceae</taxon>
        <taxon>Tribonema</taxon>
    </lineage>
</organism>
<dbReference type="Proteomes" id="UP000664859">
    <property type="component" value="Unassembled WGS sequence"/>
</dbReference>